<accession>A0A0E9V8R8</accession>
<organism evidence="1">
    <name type="scientific">Anguilla anguilla</name>
    <name type="common">European freshwater eel</name>
    <name type="synonym">Muraena anguilla</name>
    <dbReference type="NCBI Taxonomy" id="7936"/>
    <lineage>
        <taxon>Eukaryota</taxon>
        <taxon>Metazoa</taxon>
        <taxon>Chordata</taxon>
        <taxon>Craniata</taxon>
        <taxon>Vertebrata</taxon>
        <taxon>Euteleostomi</taxon>
        <taxon>Actinopterygii</taxon>
        <taxon>Neopterygii</taxon>
        <taxon>Teleostei</taxon>
        <taxon>Anguilliformes</taxon>
        <taxon>Anguillidae</taxon>
        <taxon>Anguilla</taxon>
    </lineage>
</organism>
<reference evidence="1" key="1">
    <citation type="submission" date="2014-11" db="EMBL/GenBank/DDBJ databases">
        <authorList>
            <person name="Amaro Gonzalez C."/>
        </authorList>
    </citation>
    <scope>NUCLEOTIDE SEQUENCE</scope>
</reference>
<dbReference type="EMBL" id="GBXM01034944">
    <property type="protein sequence ID" value="JAH73633.1"/>
    <property type="molecule type" value="Transcribed_RNA"/>
</dbReference>
<protein>
    <submittedName>
        <fullName evidence="1">Uncharacterized protein</fullName>
    </submittedName>
</protein>
<proteinExistence type="predicted"/>
<name>A0A0E9V8R8_ANGAN</name>
<sequence>MEKEVHMLRQHSMVQVITFELIL</sequence>
<evidence type="ECO:0000313" key="1">
    <source>
        <dbReference type="EMBL" id="JAH73633.1"/>
    </source>
</evidence>
<reference evidence="1" key="2">
    <citation type="journal article" date="2015" name="Fish Shellfish Immunol.">
        <title>Early steps in the European eel (Anguilla anguilla)-Vibrio vulnificus interaction in the gills: Role of the RtxA13 toxin.</title>
        <authorList>
            <person name="Callol A."/>
            <person name="Pajuelo D."/>
            <person name="Ebbesson L."/>
            <person name="Teles M."/>
            <person name="MacKenzie S."/>
            <person name="Amaro C."/>
        </authorList>
    </citation>
    <scope>NUCLEOTIDE SEQUENCE</scope>
</reference>
<dbReference type="AlphaFoldDB" id="A0A0E9V8R8"/>